<evidence type="ECO:0000313" key="3">
    <source>
        <dbReference type="EMBL" id="GAP26768.1"/>
    </source>
</evidence>
<evidence type="ECO:0000313" key="4">
    <source>
        <dbReference type="Proteomes" id="UP000037179"/>
    </source>
</evidence>
<feature type="region of interest" description="Disordered" evidence="1">
    <location>
        <begin position="41"/>
        <end position="70"/>
    </location>
</feature>
<dbReference type="OrthoDB" id="675245at2"/>
<evidence type="ECO:0000313" key="5">
    <source>
        <dbReference type="Proteomes" id="UP000180166"/>
    </source>
</evidence>
<reference evidence="3 4" key="2">
    <citation type="journal article" date="2016" name="Genome Announc.">
        <title>Draft Genome Sequence of Erythromycin- and Oxytetracycline-Sensitive Nocardia seriolae Strain U-1 (NBRC 110359).</title>
        <authorList>
            <person name="Imajoh M."/>
            <person name="Sukeda M."/>
            <person name="Shimizu M."/>
            <person name="Yamane J."/>
            <person name="Ohnishi K."/>
            <person name="Oshima S."/>
        </authorList>
    </citation>
    <scope>NUCLEOTIDE SEQUENCE [LARGE SCALE GENOMIC DNA]</scope>
    <source>
        <strain evidence="3 4">U-1</strain>
    </source>
</reference>
<sequence length="70" mass="7474">MLPFNKIGIVFGGLTPPEHLTASAALAERLDDQLERLASEVLSADTTSSHPGQRRQRTKSIADTNAGDIS</sequence>
<name>A0A0B8N071_9NOCA</name>
<gene>
    <name evidence="2" type="ORF">NS506_01235</name>
    <name evidence="3" type="ORF">NSK11_contig00010-0019</name>
</gene>
<organism evidence="3 4">
    <name type="scientific">Nocardia seriolae</name>
    <dbReference type="NCBI Taxonomy" id="37332"/>
    <lineage>
        <taxon>Bacteria</taxon>
        <taxon>Bacillati</taxon>
        <taxon>Actinomycetota</taxon>
        <taxon>Actinomycetes</taxon>
        <taxon>Mycobacteriales</taxon>
        <taxon>Nocardiaceae</taxon>
        <taxon>Nocardia</taxon>
    </lineage>
</organism>
<dbReference type="GeneID" id="93370875"/>
<dbReference type="Proteomes" id="UP000037179">
    <property type="component" value="Unassembled WGS sequence"/>
</dbReference>
<dbReference type="EMBL" id="BBYQ01000010">
    <property type="protein sequence ID" value="GAP26768.1"/>
    <property type="molecule type" value="Genomic_DNA"/>
</dbReference>
<reference evidence="4" key="1">
    <citation type="submission" date="2015-07" db="EMBL/GenBank/DDBJ databases">
        <title>Nocardia seriolae U-1 whole genome shotgun sequence.</title>
        <authorList>
            <person name="Imajoh M."/>
            <person name="Fukumoto Y."/>
            <person name="Sukeda M."/>
            <person name="Yamane J."/>
            <person name="Yamasaki K."/>
            <person name="Shimizu M."/>
            <person name="Ohnishi K."/>
            <person name="Oshima S."/>
        </authorList>
    </citation>
    <scope>NUCLEOTIDE SEQUENCE [LARGE SCALE GENOMIC DNA]</scope>
    <source>
        <strain evidence="4">U-1</strain>
    </source>
</reference>
<evidence type="ECO:0000313" key="2">
    <source>
        <dbReference type="EMBL" id="APA95308.1"/>
    </source>
</evidence>
<accession>A0A0B8N071</accession>
<dbReference type="KEGG" id="nsr:NS506_01235"/>
<dbReference type="Proteomes" id="UP000180166">
    <property type="component" value="Chromosome"/>
</dbReference>
<dbReference type="AlphaFoldDB" id="A0A0B8N071"/>
<keyword evidence="4" id="KW-1185">Reference proteome</keyword>
<evidence type="ECO:0000256" key="1">
    <source>
        <dbReference type="SAM" id="MobiDB-lite"/>
    </source>
</evidence>
<dbReference type="EMBL" id="CP017839">
    <property type="protein sequence ID" value="APA95308.1"/>
    <property type="molecule type" value="Genomic_DNA"/>
</dbReference>
<reference evidence="2 5" key="3">
    <citation type="submission" date="2016-10" db="EMBL/GenBank/DDBJ databases">
        <title>Genome sequence of Nocardia seriolae strain EM150506, isolated from Anguila japonica.</title>
        <authorList>
            <person name="Han H.-J."/>
        </authorList>
    </citation>
    <scope>NUCLEOTIDE SEQUENCE [LARGE SCALE GENOMIC DNA]</scope>
    <source>
        <strain evidence="2 5">EM150506</strain>
    </source>
</reference>
<protein>
    <submittedName>
        <fullName evidence="3">Uncharacterized protein</fullName>
    </submittedName>
</protein>
<dbReference type="RefSeq" id="WP_033085596.1">
    <property type="nucleotide sequence ID" value="NZ_AP017900.1"/>
</dbReference>
<proteinExistence type="predicted"/>